<organism evidence="2 3">
    <name type="scientific">Actinokineospora auranticolor</name>
    <dbReference type="NCBI Taxonomy" id="155976"/>
    <lineage>
        <taxon>Bacteria</taxon>
        <taxon>Bacillati</taxon>
        <taxon>Actinomycetota</taxon>
        <taxon>Actinomycetes</taxon>
        <taxon>Pseudonocardiales</taxon>
        <taxon>Pseudonocardiaceae</taxon>
        <taxon>Actinokineospora</taxon>
    </lineage>
</organism>
<dbReference type="Proteomes" id="UP000239203">
    <property type="component" value="Unassembled WGS sequence"/>
</dbReference>
<sequence length="186" mass="19107">MRLRNGPVVALAVFALAGCGVGGSDDGDRVASANGAGAAAPPSGTPGDNRGTEENMLAFAKCMRDHGVDMPDPEIGDGGGVEMVIPRGADRGEVDAAREACRRYAPDGGELPKASPGMLEQARKMSRCMREHGLPRFPDPDESGGIRIESGQGLDPGSAEFKAAEQACQEFGPKGAGEPRTDKDGG</sequence>
<keyword evidence="3" id="KW-1185">Reference proteome</keyword>
<reference evidence="2 3" key="1">
    <citation type="submission" date="2018-02" db="EMBL/GenBank/DDBJ databases">
        <title>Genomic Encyclopedia of Archaeal and Bacterial Type Strains, Phase II (KMG-II): from individual species to whole genera.</title>
        <authorList>
            <person name="Goeker M."/>
        </authorList>
    </citation>
    <scope>NUCLEOTIDE SEQUENCE [LARGE SCALE GENOMIC DNA]</scope>
    <source>
        <strain evidence="2 3">YU 961-1</strain>
    </source>
</reference>
<gene>
    <name evidence="2" type="ORF">CLV40_101536</name>
</gene>
<dbReference type="PROSITE" id="PS51257">
    <property type="entry name" value="PROKAR_LIPOPROTEIN"/>
    <property type="match status" value="1"/>
</dbReference>
<dbReference type="EMBL" id="PTIX01000001">
    <property type="protein sequence ID" value="PPK71346.1"/>
    <property type="molecule type" value="Genomic_DNA"/>
</dbReference>
<dbReference type="AlphaFoldDB" id="A0A2S6H1Q3"/>
<name>A0A2S6H1Q3_9PSEU</name>
<comment type="caution">
    <text evidence="2">The sequence shown here is derived from an EMBL/GenBank/DDBJ whole genome shotgun (WGS) entry which is preliminary data.</text>
</comment>
<dbReference type="RefSeq" id="WP_104476472.1">
    <property type="nucleotide sequence ID" value="NZ_CP154825.1"/>
</dbReference>
<dbReference type="OrthoDB" id="7949713at2"/>
<proteinExistence type="predicted"/>
<evidence type="ECO:0000313" key="2">
    <source>
        <dbReference type="EMBL" id="PPK71346.1"/>
    </source>
</evidence>
<feature type="region of interest" description="Disordered" evidence="1">
    <location>
        <begin position="131"/>
        <end position="163"/>
    </location>
</feature>
<feature type="region of interest" description="Disordered" evidence="1">
    <location>
        <begin position="30"/>
        <end position="52"/>
    </location>
</feature>
<protein>
    <submittedName>
        <fullName evidence="2">Uncharacterized protein</fullName>
    </submittedName>
</protein>
<accession>A0A2S6H1Q3</accession>
<feature type="compositionally biased region" description="Low complexity" evidence="1">
    <location>
        <begin position="31"/>
        <end position="47"/>
    </location>
</feature>
<evidence type="ECO:0000256" key="1">
    <source>
        <dbReference type="SAM" id="MobiDB-lite"/>
    </source>
</evidence>
<evidence type="ECO:0000313" key="3">
    <source>
        <dbReference type="Proteomes" id="UP000239203"/>
    </source>
</evidence>